<accession>A0A5J4TX57</accession>
<proteinExistence type="predicted"/>
<evidence type="ECO:0000313" key="2">
    <source>
        <dbReference type="Proteomes" id="UP000324800"/>
    </source>
</evidence>
<evidence type="ECO:0000313" key="1">
    <source>
        <dbReference type="EMBL" id="KAA6362469.1"/>
    </source>
</evidence>
<dbReference type="EMBL" id="SNRW01024164">
    <property type="protein sequence ID" value="KAA6362469.1"/>
    <property type="molecule type" value="Genomic_DNA"/>
</dbReference>
<name>A0A5J4TX57_9EUKA</name>
<reference evidence="1 2" key="1">
    <citation type="submission" date="2019-03" db="EMBL/GenBank/DDBJ databases">
        <title>Single cell metagenomics reveals metabolic interactions within the superorganism composed of flagellate Streblomastix strix and complex community of Bacteroidetes bacteria on its surface.</title>
        <authorList>
            <person name="Treitli S.C."/>
            <person name="Kolisko M."/>
            <person name="Husnik F."/>
            <person name="Keeling P."/>
            <person name="Hampl V."/>
        </authorList>
    </citation>
    <scope>NUCLEOTIDE SEQUENCE [LARGE SCALE GENOMIC DNA]</scope>
    <source>
        <strain evidence="1">ST1C</strain>
    </source>
</reference>
<dbReference type="Proteomes" id="UP000324800">
    <property type="component" value="Unassembled WGS sequence"/>
</dbReference>
<comment type="caution">
    <text evidence="1">The sequence shown here is derived from an EMBL/GenBank/DDBJ whole genome shotgun (WGS) entry which is preliminary data.</text>
</comment>
<protein>
    <submittedName>
        <fullName evidence="1">Uncharacterized protein</fullName>
    </submittedName>
</protein>
<sequence>MIMHVIDDEDWLLYNPQKVDANGVVEFKYADYTTETGFQKAVNLKTTIPLTQAEYDCDETHQSRFRLLYGLYGYAAKFYENAEIAPSITGLIKAGPNLFHYTGVPTEKQGTEGFIDVDISQQCNKEITQVGGFSQLFYGLESFGVVDSGCIPNNDMPSSLTQCADGSAIKSYLKV</sequence>
<dbReference type="AlphaFoldDB" id="A0A5J4TX57"/>
<gene>
    <name evidence="1" type="ORF">EZS28_042004</name>
</gene>
<organism evidence="1 2">
    <name type="scientific">Streblomastix strix</name>
    <dbReference type="NCBI Taxonomy" id="222440"/>
    <lineage>
        <taxon>Eukaryota</taxon>
        <taxon>Metamonada</taxon>
        <taxon>Preaxostyla</taxon>
        <taxon>Oxymonadida</taxon>
        <taxon>Streblomastigidae</taxon>
        <taxon>Streblomastix</taxon>
    </lineage>
</organism>